<evidence type="ECO:0000313" key="4">
    <source>
        <dbReference type="Proteomes" id="UP000657385"/>
    </source>
</evidence>
<feature type="compositionally biased region" description="Acidic residues" evidence="1">
    <location>
        <begin position="84"/>
        <end position="95"/>
    </location>
</feature>
<comment type="caution">
    <text evidence="2">The sequence shown here is derived from an EMBL/GenBank/DDBJ whole genome shotgun (WGS) entry which is preliminary data.</text>
</comment>
<dbReference type="AlphaFoldDB" id="A0A931FE78"/>
<dbReference type="Proteomes" id="UP000657385">
    <property type="component" value="Unassembled WGS sequence"/>
</dbReference>
<sequence length="103" mass="11397">MAWDAGEQFKKDLDEEQLGTPEQWYWCLRHNRVEQGRQDPERFLLGPFPTAEAASHALESIDEHNKAWDAQDDPARPDGGGDASGDDSADGTGEDGTEKGDRP</sequence>
<dbReference type="EMBL" id="JADPRT010000022">
    <property type="protein sequence ID" value="MBF9073339.1"/>
    <property type="molecule type" value="Genomic_DNA"/>
</dbReference>
<evidence type="ECO:0000313" key="3">
    <source>
        <dbReference type="EMBL" id="MBF9073339.1"/>
    </source>
</evidence>
<evidence type="ECO:0000256" key="1">
    <source>
        <dbReference type="SAM" id="MobiDB-lite"/>
    </source>
</evidence>
<proteinExistence type="predicted"/>
<accession>A0A931FE78</accession>
<feature type="region of interest" description="Disordered" evidence="1">
    <location>
        <begin position="40"/>
        <end position="103"/>
    </location>
</feature>
<feature type="compositionally biased region" description="Basic and acidic residues" evidence="1">
    <location>
        <begin position="59"/>
        <end position="76"/>
    </location>
</feature>
<dbReference type="EMBL" id="JADPRT010000004">
    <property type="protein sequence ID" value="MBF9068885.1"/>
    <property type="molecule type" value="Genomic_DNA"/>
</dbReference>
<evidence type="ECO:0000313" key="2">
    <source>
        <dbReference type="EMBL" id="MBF9068885.1"/>
    </source>
</evidence>
<evidence type="ECO:0008006" key="5">
    <source>
        <dbReference type="Google" id="ProtNLM"/>
    </source>
</evidence>
<dbReference type="RefSeq" id="WP_196194020.1">
    <property type="nucleotide sequence ID" value="NZ_JADPRT010000004.1"/>
</dbReference>
<name>A0A931FE78_9ACTN</name>
<keyword evidence="4" id="KW-1185">Reference proteome</keyword>
<protein>
    <recommendedName>
        <fullName evidence="5">SPOR domain-containing protein</fullName>
    </recommendedName>
</protein>
<gene>
    <name evidence="2" type="ORF">I2501_12715</name>
    <name evidence="3" type="ORF">I2501_35530</name>
</gene>
<reference evidence="2" key="1">
    <citation type="submission" date="2020-11" db="EMBL/GenBank/DDBJ databases">
        <title>Isolation and identification of active actinomycetes.</title>
        <authorList>
            <person name="Yu B."/>
        </authorList>
    </citation>
    <scope>NUCLEOTIDE SEQUENCE</scope>
    <source>
        <strain evidence="2">NEAU-YB345</strain>
    </source>
</reference>
<organism evidence="2 4">
    <name type="scientific">Streptacidiphilus fuscans</name>
    <dbReference type="NCBI Taxonomy" id="2789292"/>
    <lineage>
        <taxon>Bacteria</taxon>
        <taxon>Bacillati</taxon>
        <taxon>Actinomycetota</taxon>
        <taxon>Actinomycetes</taxon>
        <taxon>Kitasatosporales</taxon>
        <taxon>Streptomycetaceae</taxon>
        <taxon>Streptacidiphilus</taxon>
    </lineage>
</organism>